<evidence type="ECO:0008006" key="2">
    <source>
        <dbReference type="Google" id="ProtNLM"/>
    </source>
</evidence>
<sequence>MIRFMEEELDVIHKGLANAKNGFKAVPGKLYLTKTYIVHKPNDYFDEEINIPLDSVRKIRGVRTKILGKALIPNILEIDMISGEKYQFVVNKQKKWLEAVAKVLESRGESQKLA</sequence>
<gene>
    <name evidence="1" type="ORF">NT03LS_0934</name>
</gene>
<protein>
    <recommendedName>
        <fullName evidence="2">GRAM domain-containing protein</fullName>
    </recommendedName>
</protein>
<dbReference type="Gene3D" id="2.30.29.30">
    <property type="entry name" value="Pleckstrin-homology domain (PH domain)/Phosphotyrosine-binding domain (PTB)"/>
    <property type="match status" value="1"/>
</dbReference>
<proteinExistence type="predicted"/>
<dbReference type="Proteomes" id="UP000004302">
    <property type="component" value="Chromosome"/>
</dbReference>
<dbReference type="HOGENOM" id="CLU_2167889_0_0_9"/>
<comment type="caution">
    <text evidence="1">The sequence shown here is derived from an EMBL/GenBank/DDBJ whole genome shotgun (WGS) entry which is preliminary data.</text>
</comment>
<name>E3ZNB2_LISSE</name>
<accession>E3ZNB2</accession>
<dbReference type="InterPro" id="IPR011993">
    <property type="entry name" value="PH-like_dom_sf"/>
</dbReference>
<dbReference type="PATRIC" id="fig|702453.3.peg.738"/>
<organism evidence="1">
    <name type="scientific">Listeria seeligeri FSL N1-067</name>
    <dbReference type="NCBI Taxonomy" id="702453"/>
    <lineage>
        <taxon>Bacteria</taxon>
        <taxon>Bacillati</taxon>
        <taxon>Bacillota</taxon>
        <taxon>Bacilli</taxon>
        <taxon>Bacillales</taxon>
        <taxon>Listeriaceae</taxon>
        <taxon>Listeria</taxon>
    </lineage>
</organism>
<reference evidence="1" key="1">
    <citation type="journal article" date="2010" name="Microbiol. Resour. Announc.">
        <title>Comparative genomics of the bacterial genus Listeria: Genome evolution is characterized by limited gene acquisition and limited gene loss.</title>
        <authorList>
            <person name="den Bakker H.C."/>
            <person name="Cummings C.A."/>
            <person name="Ferreira V."/>
            <person name="Vatta P."/>
            <person name="Orsi R.H."/>
            <person name="Degoricija L."/>
            <person name="Barker M."/>
            <person name="Petrauskene O."/>
            <person name="Furtado M.R."/>
            <person name="Wiedmann M."/>
        </authorList>
    </citation>
    <scope>NUCLEOTIDE SEQUENCE [LARGE SCALE GENOMIC DNA]</scope>
    <source>
        <strain evidence="1">FSL N1-067</strain>
    </source>
</reference>
<dbReference type="EMBL" id="ADXJ01000418">
    <property type="protein sequence ID" value="EFS00880.1"/>
    <property type="molecule type" value="Genomic_DNA"/>
</dbReference>
<evidence type="ECO:0000313" key="1">
    <source>
        <dbReference type="EMBL" id="EFS00880.1"/>
    </source>
</evidence>
<dbReference type="AlphaFoldDB" id="E3ZNB2"/>